<dbReference type="OrthoDB" id="10037304at2759"/>
<dbReference type="EMBL" id="CAJNOJ010000797">
    <property type="protein sequence ID" value="CAF1523747.1"/>
    <property type="molecule type" value="Genomic_DNA"/>
</dbReference>
<sequence length="196" mass="22571">MTTNSKIISIPMAVRDIDECNDYFFSIKDEMYKNFVYFWTQHQRFTRTCDPQTCSRIFIVDGHQKANRLICQYKDVFDHSISEMGPVQTGCLFSPLRKGRNIDNRYCHCHQPRMSPHRREGVTTTCHITPTNEENLDRLALSEYINSDGGYDDKLCNVFRSGTNKKSKISSYGFLATFLNCSVIVGFTEQPCSEGS</sequence>
<evidence type="ECO:0000313" key="2">
    <source>
        <dbReference type="EMBL" id="CAF1523747.1"/>
    </source>
</evidence>
<keyword evidence="3" id="KW-1185">Reference proteome</keyword>
<gene>
    <name evidence="2" type="ORF">EDS130_LOCUS44059</name>
    <name evidence="1" type="ORF">XAT740_LOCUS14766</name>
</gene>
<dbReference type="Proteomes" id="UP000663828">
    <property type="component" value="Unassembled WGS sequence"/>
</dbReference>
<dbReference type="Proteomes" id="UP000663852">
    <property type="component" value="Unassembled WGS sequence"/>
</dbReference>
<name>A0A815UK43_ADIRI</name>
<evidence type="ECO:0000313" key="3">
    <source>
        <dbReference type="Proteomes" id="UP000663828"/>
    </source>
</evidence>
<evidence type="ECO:0000313" key="1">
    <source>
        <dbReference type="EMBL" id="CAF1031328.1"/>
    </source>
</evidence>
<reference evidence="2" key="1">
    <citation type="submission" date="2021-02" db="EMBL/GenBank/DDBJ databases">
        <authorList>
            <person name="Nowell W R."/>
        </authorList>
    </citation>
    <scope>NUCLEOTIDE SEQUENCE</scope>
</reference>
<dbReference type="EMBL" id="CAJNOR010000894">
    <property type="protein sequence ID" value="CAF1031328.1"/>
    <property type="molecule type" value="Genomic_DNA"/>
</dbReference>
<dbReference type="AlphaFoldDB" id="A0A815UK43"/>
<proteinExistence type="predicted"/>
<organism evidence="2 4">
    <name type="scientific">Adineta ricciae</name>
    <name type="common">Rotifer</name>
    <dbReference type="NCBI Taxonomy" id="249248"/>
    <lineage>
        <taxon>Eukaryota</taxon>
        <taxon>Metazoa</taxon>
        <taxon>Spiralia</taxon>
        <taxon>Gnathifera</taxon>
        <taxon>Rotifera</taxon>
        <taxon>Eurotatoria</taxon>
        <taxon>Bdelloidea</taxon>
        <taxon>Adinetida</taxon>
        <taxon>Adinetidae</taxon>
        <taxon>Adineta</taxon>
    </lineage>
</organism>
<comment type="caution">
    <text evidence="2">The sequence shown here is derived from an EMBL/GenBank/DDBJ whole genome shotgun (WGS) entry which is preliminary data.</text>
</comment>
<protein>
    <submittedName>
        <fullName evidence="2">Uncharacterized protein</fullName>
    </submittedName>
</protein>
<accession>A0A815UK43</accession>
<evidence type="ECO:0000313" key="4">
    <source>
        <dbReference type="Proteomes" id="UP000663852"/>
    </source>
</evidence>